<protein>
    <recommendedName>
        <fullName evidence="2">Tyrosine-protein phosphatase domain-containing protein</fullName>
    </recommendedName>
</protein>
<dbReference type="InterPro" id="IPR003595">
    <property type="entry name" value="Tyr_Pase_cat"/>
</dbReference>
<dbReference type="SUPFAM" id="SSF52799">
    <property type="entry name" value="(Phosphotyrosine protein) phosphatases II"/>
    <property type="match status" value="1"/>
</dbReference>
<evidence type="ECO:0000313" key="3">
    <source>
        <dbReference type="EMBL" id="CAI5449293.1"/>
    </source>
</evidence>
<feature type="domain" description="Tyrosine-protein phosphatase" evidence="2">
    <location>
        <begin position="65"/>
        <end position="322"/>
    </location>
</feature>
<dbReference type="PRINTS" id="PR00700">
    <property type="entry name" value="PRTYPHPHTASE"/>
</dbReference>
<sequence>MITQTKSTETTKRKNRSKNNSTSSQDGETLEDVLNHLSGLPKPPKNMYESVTGHARIQADGFVKNLEKNIRLPIPIHEKRRVKLEKDEDYVAAQYVKLENSEYVIAQAPNKQNHRDIWRIVWQDQIKVMVSLTNDDQFGEDDKKCYPYFQIENGSSKEIELKKGKFIIACKSKETLSMGVTKYEFEMTASEIEDENEAAAGKMLPITLYHMNSWNGAGQKPESGEPFEMAQNVALLCKEIFKMEVAVLRRSMENFVPPVFIQSFDGIYRSAILWVNLMLLKDVEKRECFDVPELIKKIMKMRPGSLSTYYSFCFTIAVSLHIGKESNWLDESELNSKLGELTKGFNDRKLNDQGVPI</sequence>
<name>A0A9P1ITV4_9PELO</name>
<gene>
    <name evidence="3" type="ORF">CAMP_LOCUS11930</name>
</gene>
<feature type="region of interest" description="Disordered" evidence="1">
    <location>
        <begin position="1"/>
        <end position="29"/>
    </location>
</feature>
<keyword evidence="4" id="KW-1185">Reference proteome</keyword>
<dbReference type="PANTHER" id="PTHR46163:SF17">
    <property type="entry name" value="DNA-DIRECTED DNA POLYMERASE-RELATED"/>
    <property type="match status" value="1"/>
</dbReference>
<dbReference type="InterPro" id="IPR029021">
    <property type="entry name" value="Prot-tyrosine_phosphatase-like"/>
</dbReference>
<dbReference type="PROSITE" id="PS50055">
    <property type="entry name" value="TYR_PHOSPHATASE_PTP"/>
    <property type="match status" value="1"/>
</dbReference>
<dbReference type="PANTHER" id="PTHR46163">
    <property type="entry name" value="TYROSINE-PROTEIN PHOSPHATASE-RELATED"/>
    <property type="match status" value="1"/>
</dbReference>
<dbReference type="SMART" id="SM00404">
    <property type="entry name" value="PTPc_motif"/>
    <property type="match status" value="1"/>
</dbReference>
<organism evidence="3 4">
    <name type="scientific">Caenorhabditis angaria</name>
    <dbReference type="NCBI Taxonomy" id="860376"/>
    <lineage>
        <taxon>Eukaryota</taxon>
        <taxon>Metazoa</taxon>
        <taxon>Ecdysozoa</taxon>
        <taxon>Nematoda</taxon>
        <taxon>Chromadorea</taxon>
        <taxon>Rhabditida</taxon>
        <taxon>Rhabditina</taxon>
        <taxon>Rhabditomorpha</taxon>
        <taxon>Rhabditoidea</taxon>
        <taxon>Rhabditidae</taxon>
        <taxon>Peloderinae</taxon>
        <taxon>Caenorhabditis</taxon>
    </lineage>
</organism>
<dbReference type="CDD" id="cd00047">
    <property type="entry name" value="PTPc"/>
    <property type="match status" value="1"/>
</dbReference>
<dbReference type="OrthoDB" id="5849916at2759"/>
<comment type="caution">
    <text evidence="3">The sequence shown here is derived from an EMBL/GenBank/DDBJ whole genome shotgun (WGS) entry which is preliminary data.</text>
</comment>
<dbReference type="InterPro" id="IPR052782">
    <property type="entry name" value="Oocyte-zygote_transition_reg"/>
</dbReference>
<accession>A0A9P1ITV4</accession>
<evidence type="ECO:0000313" key="4">
    <source>
        <dbReference type="Proteomes" id="UP001152747"/>
    </source>
</evidence>
<proteinExistence type="predicted"/>
<dbReference type="InterPro" id="IPR000242">
    <property type="entry name" value="PTP_cat"/>
</dbReference>
<dbReference type="SMART" id="SM00194">
    <property type="entry name" value="PTPc"/>
    <property type="match status" value="1"/>
</dbReference>
<evidence type="ECO:0000256" key="1">
    <source>
        <dbReference type="SAM" id="MobiDB-lite"/>
    </source>
</evidence>
<dbReference type="EMBL" id="CANHGI010000004">
    <property type="protein sequence ID" value="CAI5449293.1"/>
    <property type="molecule type" value="Genomic_DNA"/>
</dbReference>
<reference evidence="3" key="1">
    <citation type="submission" date="2022-11" db="EMBL/GenBank/DDBJ databases">
        <authorList>
            <person name="Kikuchi T."/>
        </authorList>
    </citation>
    <scope>NUCLEOTIDE SEQUENCE</scope>
    <source>
        <strain evidence="3">PS1010</strain>
    </source>
</reference>
<evidence type="ECO:0000259" key="2">
    <source>
        <dbReference type="PROSITE" id="PS50055"/>
    </source>
</evidence>
<dbReference type="Proteomes" id="UP001152747">
    <property type="component" value="Unassembled WGS sequence"/>
</dbReference>
<dbReference type="AlphaFoldDB" id="A0A9P1ITV4"/>
<dbReference type="GO" id="GO:0004725">
    <property type="term" value="F:protein tyrosine phosphatase activity"/>
    <property type="evidence" value="ECO:0007669"/>
    <property type="project" value="InterPro"/>
</dbReference>
<dbReference type="Gene3D" id="3.90.190.10">
    <property type="entry name" value="Protein tyrosine phosphatase superfamily"/>
    <property type="match status" value="1"/>
</dbReference>
<dbReference type="Pfam" id="PF00102">
    <property type="entry name" value="Y_phosphatase"/>
    <property type="match status" value="1"/>
</dbReference>